<dbReference type="PANTHER" id="PTHR47332">
    <property type="entry name" value="SET DOMAIN-CONTAINING PROTEIN 5"/>
    <property type="match status" value="1"/>
</dbReference>
<dbReference type="Pfam" id="PF00856">
    <property type="entry name" value="SET"/>
    <property type="match status" value="1"/>
</dbReference>
<protein>
    <recommendedName>
        <fullName evidence="1">SET domain-containing protein</fullName>
    </recommendedName>
</protein>
<dbReference type="OMA" id="CTPNICW"/>
<dbReference type="InterPro" id="IPR046341">
    <property type="entry name" value="SET_dom_sf"/>
</dbReference>
<dbReference type="EMBL" id="KV441493">
    <property type="protein sequence ID" value="OAG15482.1"/>
    <property type="molecule type" value="Genomic_DNA"/>
</dbReference>
<accession>A0A177D8P2</accession>
<name>A0A177D8P2_ALTAL</name>
<gene>
    <name evidence="2" type="ORF">CC77DRAFT_444925</name>
</gene>
<dbReference type="KEGG" id="aalt:CC77DRAFT_444925"/>
<dbReference type="PROSITE" id="PS50280">
    <property type="entry name" value="SET"/>
    <property type="match status" value="1"/>
</dbReference>
<dbReference type="GeneID" id="29117309"/>
<feature type="domain" description="SET" evidence="1">
    <location>
        <begin position="2"/>
        <end position="142"/>
    </location>
</feature>
<reference evidence="2 3" key="1">
    <citation type="submission" date="2016-05" db="EMBL/GenBank/DDBJ databases">
        <title>Comparative analysis of secretome profiles of manganese(II)-oxidizing ascomycete fungi.</title>
        <authorList>
            <consortium name="DOE Joint Genome Institute"/>
            <person name="Zeiner C.A."/>
            <person name="Purvine S.O."/>
            <person name="Zink E.M."/>
            <person name="Wu S."/>
            <person name="Pasa-Tolic L."/>
            <person name="Chaput D.L."/>
            <person name="Haridas S."/>
            <person name="Grigoriev I.V."/>
            <person name="Santelli C.M."/>
            <person name="Hansel C.M."/>
        </authorList>
    </citation>
    <scope>NUCLEOTIDE SEQUENCE [LARGE SCALE GENOMIC DNA]</scope>
    <source>
        <strain evidence="2 3">SRC1lrK2f</strain>
    </source>
</reference>
<sequence length="298" mass="32359">MSTVYMVQPSPGEGLGCFATTDIQPGTLILSETPLFSVAEPRTNSAVTTAFASLDSAQQLQYLTLYAQNSHAKHDDAARVIDIFNSNAWQTGSRTSICPLAARFNHSCVPNASFAWNARLGQITIYAIVSIPADTQIKLSYERPYQTTSSRRAKLSAYSFTCACLACSDASCCSDVRRSRMLLLDARIRTGRRQLWRSPVPKAALELIRLLKEEGLVGEALGLAYHDAALGWKRHGRLDLAVGCARKELEVAVMCFGVESLAVEGSMAFLVGLKGEAGKIEKARCTANTLEVLEEDTG</sequence>
<dbReference type="SMART" id="SM00317">
    <property type="entry name" value="SET"/>
    <property type="match status" value="1"/>
</dbReference>
<dbReference type="PANTHER" id="PTHR47332:SF2">
    <property type="entry name" value="SET-6"/>
    <property type="match status" value="1"/>
</dbReference>
<dbReference type="InterPro" id="IPR053185">
    <property type="entry name" value="SET_domain_protein"/>
</dbReference>
<evidence type="ECO:0000313" key="3">
    <source>
        <dbReference type="Proteomes" id="UP000077248"/>
    </source>
</evidence>
<dbReference type="InterPro" id="IPR001214">
    <property type="entry name" value="SET_dom"/>
</dbReference>
<dbReference type="SUPFAM" id="SSF82199">
    <property type="entry name" value="SET domain"/>
    <property type="match status" value="1"/>
</dbReference>
<dbReference type="STRING" id="5599.A0A177D8P2"/>
<organism evidence="2 3">
    <name type="scientific">Alternaria alternata</name>
    <name type="common">Alternaria rot fungus</name>
    <name type="synonym">Torula alternata</name>
    <dbReference type="NCBI Taxonomy" id="5599"/>
    <lineage>
        <taxon>Eukaryota</taxon>
        <taxon>Fungi</taxon>
        <taxon>Dikarya</taxon>
        <taxon>Ascomycota</taxon>
        <taxon>Pezizomycotina</taxon>
        <taxon>Dothideomycetes</taxon>
        <taxon>Pleosporomycetidae</taxon>
        <taxon>Pleosporales</taxon>
        <taxon>Pleosporineae</taxon>
        <taxon>Pleosporaceae</taxon>
        <taxon>Alternaria</taxon>
        <taxon>Alternaria sect. Alternaria</taxon>
        <taxon>Alternaria alternata complex</taxon>
    </lineage>
</organism>
<dbReference type="Proteomes" id="UP000077248">
    <property type="component" value="Unassembled WGS sequence"/>
</dbReference>
<keyword evidence="3" id="KW-1185">Reference proteome</keyword>
<evidence type="ECO:0000313" key="2">
    <source>
        <dbReference type="EMBL" id="OAG15482.1"/>
    </source>
</evidence>
<evidence type="ECO:0000259" key="1">
    <source>
        <dbReference type="PROSITE" id="PS50280"/>
    </source>
</evidence>
<dbReference type="Gene3D" id="2.170.270.10">
    <property type="entry name" value="SET domain"/>
    <property type="match status" value="1"/>
</dbReference>
<dbReference type="CDD" id="cd20071">
    <property type="entry name" value="SET_SMYD"/>
    <property type="match status" value="1"/>
</dbReference>
<dbReference type="VEuPathDB" id="FungiDB:CC77DRAFT_444925"/>
<dbReference type="AlphaFoldDB" id="A0A177D8P2"/>
<proteinExistence type="predicted"/>
<dbReference type="RefSeq" id="XP_018380903.1">
    <property type="nucleotide sequence ID" value="XM_018531715.1"/>
</dbReference>